<dbReference type="InterPro" id="IPR036890">
    <property type="entry name" value="HATPase_C_sf"/>
</dbReference>
<dbReference type="AlphaFoldDB" id="A0A2K9NR40"/>
<dbReference type="OrthoDB" id="5288365at2"/>
<evidence type="ECO:0000313" key="2">
    <source>
        <dbReference type="Proteomes" id="UP000235584"/>
    </source>
</evidence>
<gene>
    <name evidence="1" type="ORF">C0V70_03635</name>
</gene>
<accession>A0A2K9NR40</accession>
<sequence length="483" mass="52712">MKKLANVLESKRSIAGLCLLAGLIFTTYRIQENSGQIKRLTNFESGIQTCFTRVNQTYTANLLGDTGSTYLTQNFQNLTEECLAEGILTVENSFSKELSGAAKQLSNLASNVHWFHEDILAPNGAKSMAGSGESRDVGTRFEKIETTKDEILESTNSFKAEITNSLNQQKNIFYVSATLLVILMLAEYMSLTRRRLSNNAREKEAQAELLDNGGATSVKVGEIIRVALEQNDLINCSKLFANFHAYTTLEKGKNKMSLETLVTPMTKAVASTSVKNIDQIWEDDSIGVSADSTMNTQLNDINLEQLSSSVVDLLTEKLFSQGVQIDINIPEGLMIKGRQEDMEQTLYHLFAYAINSTQSENGEKNISVFAHKLGDVVAFDLIHSGAGFDEAILKQRAGLGDGNGNLDLDLQICQSLLSEIQAKVQLDNKMDQNGNVVGGRVKIIFKAGTPAQIASTQGKLVDLKVGSKKEILAGFAAGNGQIN</sequence>
<evidence type="ECO:0000313" key="1">
    <source>
        <dbReference type="EMBL" id="AUN97214.1"/>
    </source>
</evidence>
<proteinExistence type="predicted"/>
<dbReference type="Proteomes" id="UP000235584">
    <property type="component" value="Chromosome"/>
</dbReference>
<organism evidence="1 2">
    <name type="scientific">Bacteriovorax stolpii</name>
    <name type="common">Bdellovibrio stolpii</name>
    <dbReference type="NCBI Taxonomy" id="960"/>
    <lineage>
        <taxon>Bacteria</taxon>
        <taxon>Pseudomonadati</taxon>
        <taxon>Bdellovibrionota</taxon>
        <taxon>Bacteriovoracia</taxon>
        <taxon>Bacteriovoracales</taxon>
        <taxon>Bacteriovoracaceae</taxon>
        <taxon>Bacteriovorax</taxon>
    </lineage>
</organism>
<keyword evidence="2" id="KW-1185">Reference proteome</keyword>
<dbReference type="EMBL" id="CP025704">
    <property type="protein sequence ID" value="AUN97214.1"/>
    <property type="molecule type" value="Genomic_DNA"/>
</dbReference>
<reference evidence="1 2" key="1">
    <citation type="submission" date="2018-01" db="EMBL/GenBank/DDBJ databases">
        <title>Complete genome sequence of Bacteriovorax stolpii DSM12778.</title>
        <authorList>
            <person name="Tang B."/>
            <person name="Chang J."/>
        </authorList>
    </citation>
    <scope>NUCLEOTIDE SEQUENCE [LARGE SCALE GENOMIC DNA]</scope>
    <source>
        <strain evidence="1 2">DSM 12778</strain>
    </source>
</reference>
<dbReference type="Gene3D" id="3.30.565.10">
    <property type="entry name" value="Histidine kinase-like ATPase, C-terminal domain"/>
    <property type="match status" value="1"/>
</dbReference>
<protein>
    <submittedName>
        <fullName evidence="1">Uncharacterized protein</fullName>
    </submittedName>
</protein>
<dbReference type="RefSeq" id="WP_102242509.1">
    <property type="nucleotide sequence ID" value="NZ_CP025704.1"/>
</dbReference>
<dbReference type="SUPFAM" id="SSF55874">
    <property type="entry name" value="ATPase domain of HSP90 chaperone/DNA topoisomerase II/histidine kinase"/>
    <property type="match status" value="1"/>
</dbReference>
<dbReference type="KEGG" id="bsto:C0V70_03635"/>
<name>A0A2K9NR40_BACTC</name>